<dbReference type="Proteomes" id="UP000077266">
    <property type="component" value="Unassembled WGS sequence"/>
</dbReference>
<dbReference type="Pfam" id="PF00106">
    <property type="entry name" value="adh_short"/>
    <property type="match status" value="1"/>
</dbReference>
<dbReference type="PANTHER" id="PTHR43157">
    <property type="entry name" value="PHOSPHATIDYLINOSITOL-GLYCAN BIOSYNTHESIS CLASS F PROTEIN-RELATED"/>
    <property type="match status" value="1"/>
</dbReference>
<name>A0A166BHC6_EXIGL</name>
<dbReference type="FunCoup" id="A0A166BHC6">
    <property type="interactions" value="196"/>
</dbReference>
<dbReference type="Gene3D" id="3.40.50.720">
    <property type="entry name" value="NAD(P)-binding Rossmann-like Domain"/>
    <property type="match status" value="1"/>
</dbReference>
<evidence type="ECO:0000256" key="1">
    <source>
        <dbReference type="ARBA" id="ARBA00023002"/>
    </source>
</evidence>
<dbReference type="InterPro" id="IPR036291">
    <property type="entry name" value="NAD(P)-bd_dom_sf"/>
</dbReference>
<dbReference type="GO" id="GO:0016491">
    <property type="term" value="F:oxidoreductase activity"/>
    <property type="evidence" value="ECO:0007669"/>
    <property type="project" value="UniProtKB-KW"/>
</dbReference>
<protein>
    <submittedName>
        <fullName evidence="2">NAD(P)-binding protein</fullName>
    </submittedName>
</protein>
<dbReference type="EMBL" id="KV425896">
    <property type="protein sequence ID" value="KZW01090.1"/>
    <property type="molecule type" value="Genomic_DNA"/>
</dbReference>
<evidence type="ECO:0000313" key="3">
    <source>
        <dbReference type="Proteomes" id="UP000077266"/>
    </source>
</evidence>
<dbReference type="PANTHER" id="PTHR43157:SF31">
    <property type="entry name" value="PHOSPHATIDYLINOSITOL-GLYCAN BIOSYNTHESIS CLASS F PROTEIN"/>
    <property type="match status" value="1"/>
</dbReference>
<reference evidence="2 3" key="1">
    <citation type="journal article" date="2016" name="Mol. Biol. Evol.">
        <title>Comparative Genomics of Early-Diverging Mushroom-Forming Fungi Provides Insights into the Origins of Lignocellulose Decay Capabilities.</title>
        <authorList>
            <person name="Nagy L.G."/>
            <person name="Riley R."/>
            <person name="Tritt A."/>
            <person name="Adam C."/>
            <person name="Daum C."/>
            <person name="Floudas D."/>
            <person name="Sun H."/>
            <person name="Yadav J.S."/>
            <person name="Pangilinan J."/>
            <person name="Larsson K.H."/>
            <person name="Matsuura K."/>
            <person name="Barry K."/>
            <person name="Labutti K."/>
            <person name="Kuo R."/>
            <person name="Ohm R.A."/>
            <person name="Bhattacharya S.S."/>
            <person name="Shirouzu T."/>
            <person name="Yoshinaga Y."/>
            <person name="Martin F.M."/>
            <person name="Grigoriev I.V."/>
            <person name="Hibbett D.S."/>
        </authorList>
    </citation>
    <scope>NUCLEOTIDE SEQUENCE [LARGE SCALE GENOMIC DNA]</scope>
    <source>
        <strain evidence="2 3">HHB12029</strain>
    </source>
</reference>
<dbReference type="InterPro" id="IPR002347">
    <property type="entry name" value="SDR_fam"/>
</dbReference>
<dbReference type="PRINTS" id="PR00081">
    <property type="entry name" value="GDHRDH"/>
</dbReference>
<proteinExistence type="predicted"/>
<gene>
    <name evidence="2" type="ORF">EXIGLDRAFT_830279</name>
</gene>
<dbReference type="STRING" id="1314781.A0A166BHC6"/>
<sequence length="305" mass="33389">MGNLFSQFFPPRPQWTAKDIPDLTGKVAIVTGANVGIGKETAKELLVHGAKVYVAARSKSKAEAAIADLKAETGKEAYFLELDLSDLVAVKRSAEVFSSQEQKLNILIANAGVWCAPIDLLSKQNYDLTIGTNVLGHYYFTKLLLPVLQAGVSDGGARVVTVASSGADFAKPIVWESFTDTPARRKIAPIDIYAQSKLLNVITTREFAQRYADTGIVFSSLNPGNIRSDLYRDVKGIQRLIFGLLLYDLEHGALTQLYAATAPEANLNGAYYIPWARHGKATKKAQDPAINGRFWDWLEEQVKGL</sequence>
<dbReference type="OrthoDB" id="191139at2759"/>
<organism evidence="2 3">
    <name type="scientific">Exidia glandulosa HHB12029</name>
    <dbReference type="NCBI Taxonomy" id="1314781"/>
    <lineage>
        <taxon>Eukaryota</taxon>
        <taxon>Fungi</taxon>
        <taxon>Dikarya</taxon>
        <taxon>Basidiomycota</taxon>
        <taxon>Agaricomycotina</taxon>
        <taxon>Agaricomycetes</taxon>
        <taxon>Auriculariales</taxon>
        <taxon>Exidiaceae</taxon>
        <taxon>Exidia</taxon>
    </lineage>
</organism>
<accession>A0A166BHC6</accession>
<keyword evidence="3" id="KW-1185">Reference proteome</keyword>
<dbReference type="AlphaFoldDB" id="A0A166BHC6"/>
<keyword evidence="1" id="KW-0560">Oxidoreductase</keyword>
<dbReference type="SUPFAM" id="SSF51735">
    <property type="entry name" value="NAD(P)-binding Rossmann-fold domains"/>
    <property type="match status" value="1"/>
</dbReference>
<evidence type="ECO:0000313" key="2">
    <source>
        <dbReference type="EMBL" id="KZW01090.1"/>
    </source>
</evidence>
<dbReference type="InParanoid" id="A0A166BHC6"/>